<proteinExistence type="predicted"/>
<dbReference type="WBParaSite" id="HCON_00169190-00001">
    <property type="protein sequence ID" value="HCON_00169190-00001"/>
    <property type="gene ID" value="HCON_00169190"/>
</dbReference>
<evidence type="ECO:0000313" key="1">
    <source>
        <dbReference type="Proteomes" id="UP000025227"/>
    </source>
</evidence>
<evidence type="ECO:0000313" key="2">
    <source>
        <dbReference type="WBParaSite" id="HCON_00169190-00001"/>
    </source>
</evidence>
<dbReference type="AlphaFoldDB" id="A0A7I4Z1C5"/>
<sequence>VRGHHWPSDDPSTGYCSVCRTGRCSVLWAATVLWDRCDEVYTQNRRRCSGTYCRHSKGSMEVAAVLHLNDVNLPGGEL</sequence>
<protein>
    <submittedName>
        <fullName evidence="2">Zf-RVT domain-containing protein</fullName>
    </submittedName>
</protein>
<organism evidence="1 2">
    <name type="scientific">Haemonchus contortus</name>
    <name type="common">Barber pole worm</name>
    <dbReference type="NCBI Taxonomy" id="6289"/>
    <lineage>
        <taxon>Eukaryota</taxon>
        <taxon>Metazoa</taxon>
        <taxon>Ecdysozoa</taxon>
        <taxon>Nematoda</taxon>
        <taxon>Chromadorea</taxon>
        <taxon>Rhabditida</taxon>
        <taxon>Rhabditina</taxon>
        <taxon>Rhabditomorpha</taxon>
        <taxon>Strongyloidea</taxon>
        <taxon>Trichostrongylidae</taxon>
        <taxon>Haemonchus</taxon>
    </lineage>
</organism>
<dbReference type="Proteomes" id="UP000025227">
    <property type="component" value="Unplaced"/>
</dbReference>
<accession>A0A7I4Z1C5</accession>
<name>A0A7I4Z1C5_HAECO</name>
<keyword evidence="1" id="KW-1185">Reference proteome</keyword>
<reference evidence="2" key="1">
    <citation type="submission" date="2020-12" db="UniProtKB">
        <authorList>
            <consortium name="WormBaseParasite"/>
        </authorList>
    </citation>
    <scope>IDENTIFICATION</scope>
    <source>
        <strain evidence="2">MHco3</strain>
    </source>
</reference>